<evidence type="ECO:0000256" key="2">
    <source>
        <dbReference type="ARBA" id="ARBA00022448"/>
    </source>
</evidence>
<name>A0ABW2DMB9_9BACT</name>
<feature type="transmembrane region" description="Helical" evidence="11">
    <location>
        <begin position="166"/>
        <end position="191"/>
    </location>
</feature>
<evidence type="ECO:0000313" key="13">
    <source>
        <dbReference type="EMBL" id="MFC6998175.1"/>
    </source>
</evidence>
<dbReference type="Gene3D" id="1.10.3080.10">
    <property type="entry name" value="Clc chloride channel"/>
    <property type="match status" value="1"/>
</dbReference>
<keyword evidence="4 11" id="KW-1133">Transmembrane helix</keyword>
<dbReference type="SUPFAM" id="SSF54631">
    <property type="entry name" value="CBS-domain pair"/>
    <property type="match status" value="1"/>
</dbReference>
<feature type="transmembrane region" description="Helical" evidence="11">
    <location>
        <begin position="421"/>
        <end position="441"/>
    </location>
</feature>
<dbReference type="InterPro" id="IPR000644">
    <property type="entry name" value="CBS_dom"/>
</dbReference>
<keyword evidence="6 11" id="KW-0472">Membrane</keyword>
<dbReference type="Gene3D" id="3.10.580.10">
    <property type="entry name" value="CBS-domain"/>
    <property type="match status" value="1"/>
</dbReference>
<comment type="caution">
    <text evidence="13">The sequence shown here is derived from an EMBL/GenBank/DDBJ whole genome shotgun (WGS) entry which is preliminary data.</text>
</comment>
<evidence type="ECO:0000256" key="3">
    <source>
        <dbReference type="ARBA" id="ARBA00022692"/>
    </source>
</evidence>
<dbReference type="CDD" id="cd00400">
    <property type="entry name" value="Voltage_gated_ClC"/>
    <property type="match status" value="1"/>
</dbReference>
<dbReference type="SUPFAM" id="SSF81340">
    <property type="entry name" value="Clc chloride channel"/>
    <property type="match status" value="1"/>
</dbReference>
<feature type="transmembrane region" description="Helical" evidence="11">
    <location>
        <begin position="330"/>
        <end position="353"/>
    </location>
</feature>
<evidence type="ECO:0000256" key="4">
    <source>
        <dbReference type="ARBA" id="ARBA00022989"/>
    </source>
</evidence>
<keyword evidence="7" id="KW-0869">Chloride channel</keyword>
<keyword evidence="5" id="KW-0406">Ion transport</keyword>
<feature type="transmembrane region" description="Helical" evidence="11">
    <location>
        <begin position="240"/>
        <end position="259"/>
    </location>
</feature>
<feature type="transmembrane region" description="Helical" evidence="11">
    <location>
        <begin position="30"/>
        <end position="52"/>
    </location>
</feature>
<evidence type="ECO:0000256" key="11">
    <source>
        <dbReference type="SAM" id="Phobius"/>
    </source>
</evidence>
<evidence type="ECO:0000256" key="9">
    <source>
        <dbReference type="ARBA" id="ARBA00023303"/>
    </source>
</evidence>
<dbReference type="Proteomes" id="UP001596405">
    <property type="component" value="Unassembled WGS sequence"/>
</dbReference>
<evidence type="ECO:0000256" key="1">
    <source>
        <dbReference type="ARBA" id="ARBA00004141"/>
    </source>
</evidence>
<evidence type="ECO:0000259" key="12">
    <source>
        <dbReference type="PROSITE" id="PS51371"/>
    </source>
</evidence>
<keyword evidence="2" id="KW-0813">Transport</keyword>
<dbReference type="RefSeq" id="WP_066621488.1">
    <property type="nucleotide sequence ID" value="NZ_JBHSYQ010000004.1"/>
</dbReference>
<keyword evidence="10" id="KW-0129">CBS domain</keyword>
<feature type="transmembrane region" description="Helical" evidence="11">
    <location>
        <begin position="360"/>
        <end position="379"/>
    </location>
</feature>
<dbReference type="EMBL" id="JBHSYQ010000004">
    <property type="protein sequence ID" value="MFC6998175.1"/>
    <property type="molecule type" value="Genomic_DNA"/>
</dbReference>
<comment type="subcellular location">
    <subcellularLocation>
        <location evidence="1">Membrane</location>
        <topology evidence="1">Multi-pass membrane protein</topology>
    </subcellularLocation>
</comment>
<feature type="transmembrane region" description="Helical" evidence="11">
    <location>
        <begin position="391"/>
        <end position="414"/>
    </location>
</feature>
<gene>
    <name evidence="13" type="ORF">ACFQHR_11100</name>
</gene>
<feature type="domain" description="CBS" evidence="12">
    <location>
        <begin position="476"/>
        <end position="535"/>
    </location>
</feature>
<evidence type="ECO:0000313" key="14">
    <source>
        <dbReference type="Proteomes" id="UP001596405"/>
    </source>
</evidence>
<dbReference type="Pfam" id="PF00571">
    <property type="entry name" value="CBS"/>
    <property type="match status" value="2"/>
</dbReference>
<feature type="transmembrane region" description="Helical" evidence="11">
    <location>
        <begin position="280"/>
        <end position="298"/>
    </location>
</feature>
<evidence type="ECO:0000256" key="8">
    <source>
        <dbReference type="ARBA" id="ARBA00023214"/>
    </source>
</evidence>
<reference evidence="14" key="1">
    <citation type="journal article" date="2019" name="Int. J. Syst. Evol. Microbiol.">
        <title>The Global Catalogue of Microorganisms (GCM) 10K type strain sequencing project: providing services to taxonomists for standard genome sequencing and annotation.</title>
        <authorList>
            <consortium name="The Broad Institute Genomics Platform"/>
            <consortium name="The Broad Institute Genome Sequencing Center for Infectious Disease"/>
            <person name="Wu L."/>
            <person name="Ma J."/>
        </authorList>
    </citation>
    <scope>NUCLEOTIDE SEQUENCE [LARGE SCALE GENOMIC DNA]</scope>
    <source>
        <strain evidence="14">CGMCC 4.7393</strain>
    </source>
</reference>
<dbReference type="PROSITE" id="PS51371">
    <property type="entry name" value="CBS"/>
    <property type="match status" value="1"/>
</dbReference>
<dbReference type="InterPro" id="IPR001807">
    <property type="entry name" value="ClC"/>
</dbReference>
<accession>A0ABW2DMB9</accession>
<organism evidence="13 14">
    <name type="scientific">Rufibacter roseus</name>
    <dbReference type="NCBI Taxonomy" id="1567108"/>
    <lineage>
        <taxon>Bacteria</taxon>
        <taxon>Pseudomonadati</taxon>
        <taxon>Bacteroidota</taxon>
        <taxon>Cytophagia</taxon>
        <taxon>Cytophagales</taxon>
        <taxon>Hymenobacteraceae</taxon>
        <taxon>Rufibacter</taxon>
    </lineage>
</organism>
<keyword evidence="14" id="KW-1185">Reference proteome</keyword>
<evidence type="ECO:0000256" key="10">
    <source>
        <dbReference type="PROSITE-ProRule" id="PRU00703"/>
    </source>
</evidence>
<keyword evidence="3 11" id="KW-0812">Transmembrane</keyword>
<dbReference type="InterPro" id="IPR046342">
    <property type="entry name" value="CBS_dom_sf"/>
</dbReference>
<protein>
    <submittedName>
        <fullName evidence="13">Chloride channel protein</fullName>
    </submittedName>
</protein>
<proteinExistence type="predicted"/>
<keyword evidence="8" id="KW-0868">Chloride</keyword>
<dbReference type="PANTHER" id="PTHR43427:SF6">
    <property type="entry name" value="CHLORIDE CHANNEL PROTEIN CLC-E"/>
    <property type="match status" value="1"/>
</dbReference>
<dbReference type="Pfam" id="PF00654">
    <property type="entry name" value="Voltage_CLC"/>
    <property type="match status" value="1"/>
</dbReference>
<dbReference type="InterPro" id="IPR014743">
    <property type="entry name" value="Cl-channel_core"/>
</dbReference>
<feature type="transmembrane region" description="Helical" evidence="11">
    <location>
        <begin position="72"/>
        <end position="92"/>
    </location>
</feature>
<keyword evidence="9" id="KW-0407">Ion channel</keyword>
<evidence type="ECO:0000256" key="6">
    <source>
        <dbReference type="ARBA" id="ARBA00023136"/>
    </source>
</evidence>
<evidence type="ECO:0000256" key="7">
    <source>
        <dbReference type="ARBA" id="ARBA00023173"/>
    </source>
</evidence>
<feature type="transmembrane region" description="Helical" evidence="11">
    <location>
        <begin position="198"/>
        <end position="220"/>
    </location>
</feature>
<evidence type="ECO:0000256" key="5">
    <source>
        <dbReference type="ARBA" id="ARBA00023065"/>
    </source>
</evidence>
<dbReference type="InterPro" id="IPR050368">
    <property type="entry name" value="ClC-type_chloride_channel"/>
</dbReference>
<sequence length="601" mass="66331">MRKKRTTSFLLKAGRTGAIWLQRRLSRTQLLVVFSVLVGITAGLAAALLKTLVHTIRQLLVSNHSIAFQNQIYLIFPLIGILITVLLVKVFFGGTFERGVASVLVAISKRSSKLQRSKMFSHVLTSGITVGFGGSAGLESPIVVTGSAIGSNFGKLPFFNYRERTVLLACGASAGIASVFNAPVAGLLFAIEVLLADVTVAAFIPLIMASVAGVLCSKILMREDILFNFRSLQPFDYHNLVFFLLLGVLCGLVSVYYAQMTLKIESLFHKLGKESRFTKALIGGLILGLLIFIFPPLFGEGYESIKDLSQGQLHRLFQPELYAQVQNNQWFLLLFIGAIALAKVVATSVTLAGGGNGGNFAPSLFVGGYVGFFFSRLVNMVSDYRLPEDNFTVVGMAGILAGVMYAPLTGVFLIAEITQGYDLIIPLMVVAATSYALVRWFEQFPMDTRELAKKGQILTQNRDLNILRSLTMEQLIEKNFHELSPETSLGKIVEAITHTKRNMFPVVSPTDNSLLGIILLDDLKEVMFKTELYDKLSAQNLMKLPPDFVHLQEDMPSVMRKFDHSGAWNLPVVDQGRYVGFISKSSVFMTYRKFLLMQTEK</sequence>
<dbReference type="PRINTS" id="PR00762">
    <property type="entry name" value="CLCHANNEL"/>
</dbReference>
<dbReference type="PANTHER" id="PTHR43427">
    <property type="entry name" value="CHLORIDE CHANNEL PROTEIN CLC-E"/>
    <property type="match status" value="1"/>
</dbReference>